<evidence type="ECO:0000313" key="2">
    <source>
        <dbReference type="Proteomes" id="UP001286313"/>
    </source>
</evidence>
<dbReference type="AlphaFoldDB" id="A0AAE1L288"/>
<accession>A0AAE1L288</accession>
<proteinExistence type="predicted"/>
<reference evidence="1" key="1">
    <citation type="submission" date="2023-10" db="EMBL/GenBank/DDBJ databases">
        <title>Genome assemblies of two species of porcelain crab, Petrolisthes cinctipes and Petrolisthes manimaculis (Anomura: Porcellanidae).</title>
        <authorList>
            <person name="Angst P."/>
        </authorList>
    </citation>
    <scope>NUCLEOTIDE SEQUENCE</scope>
    <source>
        <strain evidence="1">PB745_01</strain>
        <tissue evidence="1">Gill</tissue>
    </source>
</reference>
<dbReference type="EMBL" id="JAWQEG010000179">
    <property type="protein sequence ID" value="KAK3893754.1"/>
    <property type="molecule type" value="Genomic_DNA"/>
</dbReference>
<protein>
    <recommendedName>
        <fullName evidence="3">Nuclease HARBI1</fullName>
    </recommendedName>
</protein>
<dbReference type="Proteomes" id="UP001286313">
    <property type="component" value="Unassembled WGS sequence"/>
</dbReference>
<comment type="caution">
    <text evidence="1">The sequence shown here is derived from an EMBL/GenBank/DDBJ whole genome shotgun (WGS) entry which is preliminary data.</text>
</comment>
<evidence type="ECO:0008006" key="3">
    <source>
        <dbReference type="Google" id="ProtNLM"/>
    </source>
</evidence>
<evidence type="ECO:0000313" key="1">
    <source>
        <dbReference type="EMBL" id="KAK3893754.1"/>
    </source>
</evidence>
<gene>
    <name evidence="1" type="ORF">Pcinc_002457</name>
</gene>
<name>A0AAE1L288_PETCI</name>
<organism evidence="1 2">
    <name type="scientific">Petrolisthes cinctipes</name>
    <name type="common">Flat porcelain crab</name>
    <dbReference type="NCBI Taxonomy" id="88211"/>
    <lineage>
        <taxon>Eukaryota</taxon>
        <taxon>Metazoa</taxon>
        <taxon>Ecdysozoa</taxon>
        <taxon>Arthropoda</taxon>
        <taxon>Crustacea</taxon>
        <taxon>Multicrustacea</taxon>
        <taxon>Malacostraca</taxon>
        <taxon>Eumalacostraca</taxon>
        <taxon>Eucarida</taxon>
        <taxon>Decapoda</taxon>
        <taxon>Pleocyemata</taxon>
        <taxon>Anomura</taxon>
        <taxon>Galatheoidea</taxon>
        <taxon>Porcellanidae</taxon>
        <taxon>Petrolisthes</taxon>
    </lineage>
</organism>
<keyword evidence="2" id="KW-1185">Reference proteome</keyword>
<sequence>MDDDILGALALLLLIKKRKLQKQEKKKRVWSRQWLQKRREKGVACRQVRELKEEDPHTLRQWILLDHQQYQELLNMVTPLIEKKDTNMRQAVTAAQRLTLTLRYLTTGESYRSLSCQTTPENVRAITMAAVALHNFLIESSRDTYSPPDFIDREDTNMGRLQRGEMHQHAHAGVEKLHADEVGPSNQAKQVREQLKGYFNDEGQVHWQARMALHH</sequence>